<gene>
    <name evidence="1" type="ORF">A5707_16545</name>
</gene>
<accession>A0A1A2ZGD9</accession>
<dbReference type="SUPFAM" id="SSF89807">
    <property type="entry name" value="Dodecin-like"/>
    <property type="match status" value="1"/>
</dbReference>
<dbReference type="AlphaFoldDB" id="A0A1A2ZGD9"/>
<dbReference type="PANTHER" id="PTHR39324:SF1">
    <property type="entry name" value="CALCIUM DODECIN"/>
    <property type="match status" value="1"/>
</dbReference>
<evidence type="ECO:0000313" key="2">
    <source>
        <dbReference type="Proteomes" id="UP000093592"/>
    </source>
</evidence>
<name>A0A1A2ZGD9_9MYCO</name>
<dbReference type="InterPro" id="IPR009923">
    <property type="entry name" value="Dodecin"/>
</dbReference>
<dbReference type="RefSeq" id="WP_065013640.1">
    <property type="nucleotide sequence ID" value="NZ_LZKJ01000060.1"/>
</dbReference>
<dbReference type="Pfam" id="PF07311">
    <property type="entry name" value="Dodecin"/>
    <property type="match status" value="1"/>
</dbReference>
<dbReference type="PANTHER" id="PTHR39324">
    <property type="entry name" value="CALCIUM DODECIN"/>
    <property type="match status" value="1"/>
</dbReference>
<proteinExistence type="predicted"/>
<evidence type="ECO:0000313" key="1">
    <source>
        <dbReference type="EMBL" id="OBI49669.1"/>
    </source>
</evidence>
<dbReference type="Proteomes" id="UP000093592">
    <property type="component" value="Unassembled WGS sequence"/>
</dbReference>
<reference evidence="2" key="1">
    <citation type="submission" date="2016-06" db="EMBL/GenBank/DDBJ databases">
        <authorList>
            <person name="Sutton G."/>
            <person name="Brinkac L."/>
            <person name="Sanka R."/>
            <person name="Adams M."/>
            <person name="Lau E."/>
            <person name="Sam S."/>
            <person name="Sreng N."/>
            <person name="Him V."/>
            <person name="Kerleguer A."/>
            <person name="Cheng S."/>
        </authorList>
    </citation>
    <scope>NUCLEOTIDE SEQUENCE [LARGE SCALE GENOMIC DNA]</scope>
    <source>
        <strain evidence="2">E861</strain>
    </source>
</reference>
<dbReference type="Gene3D" id="3.30.1660.10">
    <property type="entry name" value="Flavin-binding protein dodecin"/>
    <property type="match status" value="1"/>
</dbReference>
<protein>
    <submittedName>
        <fullName evidence="1">Transporter</fullName>
    </submittedName>
</protein>
<dbReference type="InterPro" id="IPR025543">
    <property type="entry name" value="Dodecin-like"/>
</dbReference>
<organism evidence="1 2">
    <name type="scientific">Mycobacterium kyorinense</name>
    <dbReference type="NCBI Taxonomy" id="487514"/>
    <lineage>
        <taxon>Bacteria</taxon>
        <taxon>Bacillati</taxon>
        <taxon>Actinomycetota</taxon>
        <taxon>Actinomycetes</taxon>
        <taxon>Mycobacteriales</taxon>
        <taxon>Mycobacteriaceae</taxon>
        <taxon>Mycobacterium</taxon>
    </lineage>
</organism>
<dbReference type="EMBL" id="LZKJ01000060">
    <property type="protein sequence ID" value="OBI49669.1"/>
    <property type="molecule type" value="Genomic_DNA"/>
</dbReference>
<comment type="caution">
    <text evidence="1">The sequence shown here is derived from an EMBL/GenBank/DDBJ whole genome shotgun (WGS) entry which is preliminary data.</text>
</comment>
<sequence>MSVYRVTDLIGTSTVSWEDAAAQAVRRAQETIDDIRVAEVVEQDLALDATGGITYRTKLRLSFKIRPRGSTA</sequence>
<dbReference type="InterPro" id="IPR036694">
    <property type="entry name" value="Dodecin-like_sf"/>
</dbReference>
<dbReference type="OrthoDB" id="5244347at2"/>